<gene>
    <name evidence="4" type="ORF">JCGZ_06201</name>
</gene>
<dbReference type="PANTHER" id="PTHR13068:SF185">
    <property type="match status" value="1"/>
</dbReference>
<keyword evidence="2" id="KW-0806">Transcription termination</keyword>
<dbReference type="GO" id="GO:0006353">
    <property type="term" value="P:DNA-templated transcription termination"/>
    <property type="evidence" value="ECO:0007669"/>
    <property type="project" value="UniProtKB-KW"/>
</dbReference>
<dbReference type="AlphaFoldDB" id="A0A067KY01"/>
<dbReference type="OrthoDB" id="637682at2759"/>
<name>A0A067KY01_JATCU</name>
<dbReference type="Proteomes" id="UP000027138">
    <property type="component" value="Unassembled WGS sequence"/>
</dbReference>
<proteinExistence type="inferred from homology"/>
<keyword evidence="2" id="KW-0805">Transcription regulation</keyword>
<dbReference type="SMART" id="SM00733">
    <property type="entry name" value="Mterf"/>
    <property type="match status" value="5"/>
</dbReference>
<keyword evidence="2" id="KW-0804">Transcription</keyword>
<evidence type="ECO:0000313" key="5">
    <source>
        <dbReference type="Proteomes" id="UP000027138"/>
    </source>
</evidence>
<dbReference type="EMBL" id="KK914415">
    <property type="protein sequence ID" value="KDP37145.1"/>
    <property type="molecule type" value="Genomic_DNA"/>
</dbReference>
<sequence>MFRFFSGRLALNDWSHVLLDSNSTQLGIIHFKELLTVRYFSSKSNQHSFTVSYLINSCGLSSQSAKLVSKYVNFENTERPDSVISLLKDYGLTKYQISQVIRGQPKLILFDPVKTILPKIQFLRSIGVSGSDLPVMISKNPVFLSGSLNNLLIPFYDFIKSLVFSDEKVLIILKRISAFNMCYVKEHLPVNLSVLRELGMRQSTISILITTSPNAVCTNSERFSEAIKNVVGMGFDPLNISFADALRMIIQMNSKTWKQKIDAYSRSGFSEEEIWSVIKKRPLCMSLSEKTIIKKIDFLVNKMGWQPAIVAKHPIVLSYSFEKRVVPRCSVIRVLILKGLIRAEISLTSILGYSEEKFLDMFVIKHREQVPEFSDVLLGKIDIVELGLSLMKNFGDSAVKHTAV</sequence>
<keyword evidence="5" id="KW-1185">Reference proteome</keyword>
<comment type="similarity">
    <text evidence="1">Belongs to the mTERF family.</text>
</comment>
<evidence type="ECO:0000313" key="4">
    <source>
        <dbReference type="EMBL" id="KDP37145.1"/>
    </source>
</evidence>
<dbReference type="FunFam" id="1.25.70.10:FF:000001">
    <property type="entry name" value="Mitochondrial transcription termination factor-like"/>
    <property type="match status" value="1"/>
</dbReference>
<dbReference type="Gene3D" id="1.25.70.10">
    <property type="entry name" value="Transcription termination factor 3, mitochondrial"/>
    <property type="match status" value="1"/>
</dbReference>
<dbReference type="Pfam" id="PF02536">
    <property type="entry name" value="mTERF"/>
    <property type="match status" value="1"/>
</dbReference>
<organism evidence="4 5">
    <name type="scientific">Jatropha curcas</name>
    <name type="common">Barbados nut</name>
    <dbReference type="NCBI Taxonomy" id="180498"/>
    <lineage>
        <taxon>Eukaryota</taxon>
        <taxon>Viridiplantae</taxon>
        <taxon>Streptophyta</taxon>
        <taxon>Embryophyta</taxon>
        <taxon>Tracheophyta</taxon>
        <taxon>Spermatophyta</taxon>
        <taxon>Magnoliopsida</taxon>
        <taxon>eudicotyledons</taxon>
        <taxon>Gunneridae</taxon>
        <taxon>Pentapetalae</taxon>
        <taxon>rosids</taxon>
        <taxon>fabids</taxon>
        <taxon>Malpighiales</taxon>
        <taxon>Euphorbiaceae</taxon>
        <taxon>Crotonoideae</taxon>
        <taxon>Jatropheae</taxon>
        <taxon>Jatropha</taxon>
    </lineage>
</organism>
<dbReference type="PANTHER" id="PTHR13068">
    <property type="entry name" value="CGI-12 PROTEIN-RELATED"/>
    <property type="match status" value="1"/>
</dbReference>
<reference evidence="4 5" key="1">
    <citation type="journal article" date="2014" name="PLoS ONE">
        <title>Global Analysis of Gene Expression Profiles in Physic Nut (Jatropha curcas L.) Seedlings Exposed to Salt Stress.</title>
        <authorList>
            <person name="Zhang L."/>
            <person name="Zhang C."/>
            <person name="Wu P."/>
            <person name="Chen Y."/>
            <person name="Li M."/>
            <person name="Jiang H."/>
            <person name="Wu G."/>
        </authorList>
    </citation>
    <scope>NUCLEOTIDE SEQUENCE [LARGE SCALE GENOMIC DNA]</scope>
    <source>
        <strain evidence="5">cv. GZQX0401</strain>
        <tissue evidence="4">Young leaves</tissue>
    </source>
</reference>
<evidence type="ECO:0000256" key="1">
    <source>
        <dbReference type="ARBA" id="ARBA00007692"/>
    </source>
</evidence>
<dbReference type="InterPro" id="IPR038538">
    <property type="entry name" value="MTERF_sf"/>
</dbReference>
<evidence type="ECO:0000256" key="3">
    <source>
        <dbReference type="ARBA" id="ARBA00022946"/>
    </source>
</evidence>
<protein>
    <submittedName>
        <fullName evidence="4">Uncharacterized protein</fullName>
    </submittedName>
</protein>
<dbReference type="GO" id="GO:0003676">
    <property type="term" value="F:nucleic acid binding"/>
    <property type="evidence" value="ECO:0007669"/>
    <property type="project" value="InterPro"/>
</dbReference>
<keyword evidence="3" id="KW-0809">Transit peptide</keyword>
<evidence type="ECO:0000256" key="2">
    <source>
        <dbReference type="ARBA" id="ARBA00022472"/>
    </source>
</evidence>
<accession>A0A067KY01</accession>
<dbReference type="InterPro" id="IPR003690">
    <property type="entry name" value="MTERF"/>
</dbReference>